<dbReference type="EMBL" id="JBFOLK010000012">
    <property type="protein sequence ID" value="KAL2471707.1"/>
    <property type="molecule type" value="Genomic_DNA"/>
</dbReference>
<dbReference type="InterPro" id="IPR036691">
    <property type="entry name" value="Endo/exonu/phosph_ase_sf"/>
</dbReference>
<organism evidence="1 2">
    <name type="scientific">Abeliophyllum distichum</name>
    <dbReference type="NCBI Taxonomy" id="126358"/>
    <lineage>
        <taxon>Eukaryota</taxon>
        <taxon>Viridiplantae</taxon>
        <taxon>Streptophyta</taxon>
        <taxon>Embryophyta</taxon>
        <taxon>Tracheophyta</taxon>
        <taxon>Spermatophyta</taxon>
        <taxon>Magnoliopsida</taxon>
        <taxon>eudicotyledons</taxon>
        <taxon>Gunneridae</taxon>
        <taxon>Pentapetalae</taxon>
        <taxon>asterids</taxon>
        <taxon>lamiids</taxon>
        <taxon>Lamiales</taxon>
        <taxon>Oleaceae</taxon>
        <taxon>Forsythieae</taxon>
        <taxon>Abeliophyllum</taxon>
    </lineage>
</organism>
<accession>A0ABD1Q691</accession>
<gene>
    <name evidence="1" type="ORF">Adt_39843</name>
</gene>
<dbReference type="Gene3D" id="3.60.10.10">
    <property type="entry name" value="Endonuclease/exonuclease/phosphatase"/>
    <property type="match status" value="1"/>
</dbReference>
<proteinExistence type="predicted"/>
<name>A0ABD1Q691_9LAMI</name>
<evidence type="ECO:0000313" key="2">
    <source>
        <dbReference type="Proteomes" id="UP001604336"/>
    </source>
</evidence>
<protein>
    <submittedName>
        <fullName evidence="1">RNase H domain-containing protein</fullName>
    </submittedName>
</protein>
<reference evidence="2" key="1">
    <citation type="submission" date="2024-07" db="EMBL/GenBank/DDBJ databases">
        <title>Two chromosome-level genome assemblies of Korean endemic species Abeliophyllum distichum and Forsythia ovata (Oleaceae).</title>
        <authorList>
            <person name="Jang H."/>
        </authorList>
    </citation>
    <scope>NUCLEOTIDE SEQUENCE [LARGE SCALE GENOMIC DNA]</scope>
</reference>
<comment type="caution">
    <text evidence="1">The sequence shown here is derived from an EMBL/GenBank/DDBJ whole genome shotgun (WGS) entry which is preliminary data.</text>
</comment>
<sequence>MKVEDPRLARPLFITLVYTSCSPVGRKDIWTSFYQISLSVDRSWLVEGDFNVIAHNGERTGKNIRDRGTSKFADMMMDCGLTDAGLVSDEDNLQLNQTPTLTEVYWDIVSEDVYQAVLDFFAEGHLPRDFATTSIVLFPKQDNAYYFSRLLTQQYQHIPSMAYRHRGDALISHLSFVDDMIIFVNDQKQSIRRALQCIEHYECTSRKLVNRDKSGIILPRKFSTSQIHRLEHMTGFHQHQQPFTYLGVPSSKGAKKIFLYDDLV</sequence>
<dbReference type="AlphaFoldDB" id="A0ABD1Q691"/>
<evidence type="ECO:0000313" key="1">
    <source>
        <dbReference type="EMBL" id="KAL2471707.1"/>
    </source>
</evidence>
<keyword evidence="2" id="KW-1185">Reference proteome</keyword>
<dbReference type="Proteomes" id="UP001604336">
    <property type="component" value="Unassembled WGS sequence"/>
</dbReference>